<dbReference type="EMBL" id="SPNV01000009">
    <property type="protein sequence ID" value="KAF5866392.1"/>
    <property type="molecule type" value="Genomic_DNA"/>
</dbReference>
<dbReference type="SUPFAM" id="SSF110004">
    <property type="entry name" value="Glycolipid transfer protein, GLTP"/>
    <property type="match status" value="1"/>
</dbReference>
<dbReference type="FunFam" id="1.10.3520.10:FF:000001">
    <property type="entry name" value="Pleckstrin domain-containing family A member 8"/>
    <property type="match status" value="1"/>
</dbReference>
<dbReference type="PANTHER" id="PTHR10219:SF25">
    <property type="entry name" value="PLECKSTRIN HOMOLOGY DOMAIN-CONTAINING FAMILY A MEMBER 8"/>
    <property type="match status" value="1"/>
</dbReference>
<dbReference type="Pfam" id="PF08718">
    <property type="entry name" value="GLTP"/>
    <property type="match status" value="1"/>
</dbReference>
<organism evidence="1 2">
    <name type="scientific">Petromyces alliaceus</name>
    <name type="common">Aspergillus alliaceus</name>
    <dbReference type="NCBI Taxonomy" id="209559"/>
    <lineage>
        <taxon>Eukaryota</taxon>
        <taxon>Fungi</taxon>
        <taxon>Dikarya</taxon>
        <taxon>Ascomycota</taxon>
        <taxon>Pezizomycotina</taxon>
        <taxon>Eurotiomycetes</taxon>
        <taxon>Eurotiomycetidae</taxon>
        <taxon>Eurotiales</taxon>
        <taxon>Aspergillaceae</taxon>
        <taxon>Aspergillus</taxon>
        <taxon>Aspergillus subgen. Circumdati</taxon>
    </lineage>
</organism>
<dbReference type="AlphaFoldDB" id="A0A5N6FNC8"/>
<comment type="caution">
    <text evidence="1">The sequence shown here is derived from an EMBL/GenBank/DDBJ whole genome shotgun (WGS) entry which is preliminary data.</text>
</comment>
<dbReference type="GO" id="GO:1902387">
    <property type="term" value="F:ceramide 1-phosphate binding"/>
    <property type="evidence" value="ECO:0007669"/>
    <property type="project" value="TreeGrafter"/>
</dbReference>
<accession>A0A8H6ADC3</accession>
<sequence length="208" mass="22930">MSTQTWFDSLKRSFADVPVNGDNSISTTEFLEASESLSTLFDVLGSKAFVPVKSDLLGNVKKLKDRQLAAPTESETVQALSVNELKTKKHTASEGLLWLVRGLDFTAQSLRRHIDNTSEKLSDSFRGAYGVTLSKHHGWAMKPVFNLAMGAAPDNESFYKSLASVPASGSVPDDIKAKIKEQLTREVNALENIVSILQKFQEQPDAKW</sequence>
<evidence type="ECO:0000313" key="1">
    <source>
        <dbReference type="EMBL" id="KAF5866392.1"/>
    </source>
</evidence>
<name>A0A5N6FNC8_PETAA</name>
<dbReference type="GO" id="GO:1902388">
    <property type="term" value="F:ceramide 1-phosphate transfer activity"/>
    <property type="evidence" value="ECO:0007669"/>
    <property type="project" value="TreeGrafter"/>
</dbReference>
<dbReference type="Gene3D" id="1.10.3520.10">
    <property type="entry name" value="Glycolipid transfer protein"/>
    <property type="match status" value="1"/>
</dbReference>
<protein>
    <submittedName>
        <fullName evidence="1">Uncharacterized protein</fullName>
    </submittedName>
</protein>
<dbReference type="Proteomes" id="UP000541154">
    <property type="component" value="Unassembled WGS sequence"/>
</dbReference>
<proteinExistence type="predicted"/>
<dbReference type="GO" id="GO:0016020">
    <property type="term" value="C:membrane"/>
    <property type="evidence" value="ECO:0007669"/>
    <property type="project" value="TreeGrafter"/>
</dbReference>
<dbReference type="GO" id="GO:0005829">
    <property type="term" value="C:cytosol"/>
    <property type="evidence" value="ECO:0007669"/>
    <property type="project" value="TreeGrafter"/>
</dbReference>
<gene>
    <name evidence="1" type="ORF">ETB97_012561</name>
</gene>
<accession>A0A5N6FNC8</accession>
<evidence type="ECO:0000313" key="2">
    <source>
        <dbReference type="Proteomes" id="UP000541154"/>
    </source>
</evidence>
<dbReference type="InterPro" id="IPR014830">
    <property type="entry name" value="Glycolipid_transfer_prot_dom"/>
</dbReference>
<dbReference type="OMA" id="EMHGAEW"/>
<dbReference type="InterPro" id="IPR036497">
    <property type="entry name" value="GLTP_sf"/>
</dbReference>
<dbReference type="PANTHER" id="PTHR10219">
    <property type="entry name" value="GLYCOLIPID TRANSFER PROTEIN-RELATED"/>
    <property type="match status" value="1"/>
</dbReference>
<reference evidence="1 2" key="1">
    <citation type="submission" date="2019-04" db="EMBL/GenBank/DDBJ databases">
        <title>Aspergillus burnettii sp. nov., novel species from soil in southeast Queensland.</title>
        <authorList>
            <person name="Gilchrist C.L.M."/>
            <person name="Pitt J.I."/>
            <person name="Lange L."/>
            <person name="Lacey H.J."/>
            <person name="Vuong D."/>
            <person name="Midgley D.J."/>
            <person name="Greenfield P."/>
            <person name="Bradbury M."/>
            <person name="Lacey E."/>
            <person name="Busk P.K."/>
            <person name="Pilgaard B."/>
            <person name="Chooi Y.H."/>
            <person name="Piggott A.M."/>
        </authorList>
    </citation>
    <scope>NUCLEOTIDE SEQUENCE [LARGE SCALE GENOMIC DNA]</scope>
    <source>
        <strain evidence="1 2">FRR 5400</strain>
    </source>
</reference>
<keyword evidence="2" id="KW-1185">Reference proteome</keyword>